<dbReference type="KEGG" id="awd:AWOD_I_0489"/>
<dbReference type="CDD" id="cd04301">
    <property type="entry name" value="NAT_SF"/>
    <property type="match status" value="1"/>
</dbReference>
<evidence type="ECO:0000313" key="2">
    <source>
        <dbReference type="EMBL" id="CED70583.1"/>
    </source>
</evidence>
<dbReference type="Proteomes" id="UP000032427">
    <property type="component" value="Chromosome 1"/>
</dbReference>
<dbReference type="STRING" id="80852.AWOD_I_0489"/>
<evidence type="ECO:0000259" key="1">
    <source>
        <dbReference type="PROSITE" id="PS51186"/>
    </source>
</evidence>
<keyword evidence="3" id="KW-1185">Reference proteome</keyword>
<dbReference type="PROSITE" id="PS51186">
    <property type="entry name" value="GNAT"/>
    <property type="match status" value="1"/>
</dbReference>
<dbReference type="EMBL" id="LN554846">
    <property type="protein sequence ID" value="CED70583.1"/>
    <property type="molecule type" value="Genomic_DNA"/>
</dbReference>
<feature type="domain" description="N-acetyltransferase" evidence="1">
    <location>
        <begin position="1"/>
        <end position="147"/>
    </location>
</feature>
<proteinExistence type="predicted"/>
<dbReference type="InterPro" id="IPR016181">
    <property type="entry name" value="Acyl_CoA_acyltransferase"/>
</dbReference>
<sequence>MLIRTEAPADILTIDRLVRETFETEAEARLVMSLRENSHLTLSLVACTDEGEVVGHCLFSPVTLNGEDLHWQGLAPLCVKKEFEKQGIAQSLVTEGLETLAELGYPVSVVLGDPAYYHRFGFEPANKYGMKCKWEETESAFMIKACASEFLEGKHGLIEYCFEFDSL</sequence>
<dbReference type="InterPro" id="IPR000182">
    <property type="entry name" value="GNAT_dom"/>
</dbReference>
<dbReference type="HOGENOM" id="CLU_081840_2_1_6"/>
<reference evidence="3" key="1">
    <citation type="submission" date="2014-09" db="EMBL/GenBank/DDBJ databases">
        <authorList>
            <person name="Hjerde E."/>
        </authorList>
    </citation>
    <scope>NUCLEOTIDE SEQUENCE [LARGE SCALE GENOMIC DNA]</scope>
    <source>
        <strain evidence="3">06/09/139</strain>
    </source>
</reference>
<dbReference type="Pfam" id="PF13527">
    <property type="entry name" value="Acetyltransf_9"/>
    <property type="match status" value="1"/>
</dbReference>
<evidence type="ECO:0000313" key="3">
    <source>
        <dbReference type="Proteomes" id="UP000032427"/>
    </source>
</evidence>
<dbReference type="PATRIC" id="fig|80852.17.peg.496"/>
<dbReference type="Gene3D" id="3.40.630.30">
    <property type="match status" value="1"/>
</dbReference>
<dbReference type="GO" id="GO:0016747">
    <property type="term" value="F:acyltransferase activity, transferring groups other than amino-acyl groups"/>
    <property type="evidence" value="ECO:0007669"/>
    <property type="project" value="InterPro"/>
</dbReference>
<accession>A0A090IMR0</accession>
<organism evidence="2 3">
    <name type="scientific">Aliivibrio wodanis</name>
    <dbReference type="NCBI Taxonomy" id="80852"/>
    <lineage>
        <taxon>Bacteria</taxon>
        <taxon>Pseudomonadati</taxon>
        <taxon>Pseudomonadota</taxon>
        <taxon>Gammaproteobacteria</taxon>
        <taxon>Vibrionales</taxon>
        <taxon>Vibrionaceae</taxon>
        <taxon>Aliivibrio</taxon>
    </lineage>
</organism>
<protein>
    <submittedName>
        <fullName evidence="2">Putative acetyltransferase, GNAT family</fullName>
    </submittedName>
</protein>
<gene>
    <name evidence="2" type="ORF">AWOD_I_0489</name>
</gene>
<dbReference type="AlphaFoldDB" id="A0A090IMR0"/>
<dbReference type="SUPFAM" id="SSF55729">
    <property type="entry name" value="Acyl-CoA N-acyltransferases (Nat)"/>
    <property type="match status" value="1"/>
</dbReference>
<name>A0A090IMR0_9GAMM</name>
<keyword evidence="2" id="KW-0808">Transferase</keyword>
<dbReference type="GeneID" id="28540037"/>
<dbReference type="OrthoDB" id="9797178at2"/>